<evidence type="ECO:0000313" key="7">
    <source>
        <dbReference type="EMBL" id="KAJ8282561.1"/>
    </source>
</evidence>
<comment type="subcellular location">
    <subcellularLocation>
        <location evidence="1">Nucleus</location>
    </subcellularLocation>
</comment>
<comment type="similarity">
    <text evidence="5">Belongs to the vestigial family.</text>
</comment>
<feature type="compositionally biased region" description="Basic and acidic residues" evidence="6">
    <location>
        <begin position="72"/>
        <end position="88"/>
    </location>
</feature>
<keyword evidence="4" id="KW-0539">Nucleus</keyword>
<evidence type="ECO:0008006" key="9">
    <source>
        <dbReference type="Google" id="ProtNLM"/>
    </source>
</evidence>
<dbReference type="Pfam" id="PF07545">
    <property type="entry name" value="Vg_Tdu"/>
    <property type="match status" value="1"/>
</dbReference>
<reference evidence="7" key="1">
    <citation type="journal article" date="2023" name="Science">
        <title>Genome structures resolve the early diversification of teleost fishes.</title>
        <authorList>
            <person name="Parey E."/>
            <person name="Louis A."/>
            <person name="Montfort J."/>
            <person name="Bouchez O."/>
            <person name="Roques C."/>
            <person name="Iampietro C."/>
            <person name="Lluch J."/>
            <person name="Castinel A."/>
            <person name="Donnadieu C."/>
            <person name="Desvignes T."/>
            <person name="Floi Bucao C."/>
            <person name="Jouanno E."/>
            <person name="Wen M."/>
            <person name="Mejri S."/>
            <person name="Dirks R."/>
            <person name="Jansen H."/>
            <person name="Henkel C."/>
            <person name="Chen W.J."/>
            <person name="Zahm M."/>
            <person name="Cabau C."/>
            <person name="Klopp C."/>
            <person name="Thompson A.W."/>
            <person name="Robinson-Rechavi M."/>
            <person name="Braasch I."/>
            <person name="Lecointre G."/>
            <person name="Bobe J."/>
            <person name="Postlethwait J.H."/>
            <person name="Berthelot C."/>
            <person name="Roest Crollius H."/>
            <person name="Guiguen Y."/>
        </authorList>
    </citation>
    <scope>NUCLEOTIDE SEQUENCE</scope>
    <source>
        <strain evidence="7">Concon-B</strain>
    </source>
</reference>
<evidence type="ECO:0000256" key="2">
    <source>
        <dbReference type="ARBA" id="ARBA00023015"/>
    </source>
</evidence>
<dbReference type="InterPro" id="IPR011520">
    <property type="entry name" value="Vg_fam"/>
</dbReference>
<dbReference type="OrthoDB" id="10069705at2759"/>
<evidence type="ECO:0000256" key="5">
    <source>
        <dbReference type="ARBA" id="ARBA00025784"/>
    </source>
</evidence>
<organism evidence="7 8">
    <name type="scientific">Conger conger</name>
    <name type="common">Conger eel</name>
    <name type="synonym">Muraena conger</name>
    <dbReference type="NCBI Taxonomy" id="82655"/>
    <lineage>
        <taxon>Eukaryota</taxon>
        <taxon>Metazoa</taxon>
        <taxon>Chordata</taxon>
        <taxon>Craniata</taxon>
        <taxon>Vertebrata</taxon>
        <taxon>Euteleostomi</taxon>
        <taxon>Actinopterygii</taxon>
        <taxon>Neopterygii</taxon>
        <taxon>Teleostei</taxon>
        <taxon>Anguilliformes</taxon>
        <taxon>Congridae</taxon>
        <taxon>Conger</taxon>
    </lineage>
</organism>
<comment type="caution">
    <text evidence="7">The sequence shown here is derived from an EMBL/GenBank/DDBJ whole genome shotgun (WGS) entry which is preliminary data.</text>
</comment>
<protein>
    <recommendedName>
        <fullName evidence="9">Transcription cofactor vestigial-like protein 3</fullName>
    </recommendedName>
</protein>
<keyword evidence="2" id="KW-0805">Transcription regulation</keyword>
<dbReference type="PANTHER" id="PTHR15950">
    <property type="entry name" value="TRANSCRIPTION COFACTOR VESTIGIAL-LIKE PROTEIN"/>
    <property type="match status" value="1"/>
</dbReference>
<sequence length="290" mass="31363">MSCLDVMYHQGYGTHRYLPETSAAAAAYYHHQQQQQKLCFPGKMENSVEVSTHPVQGKQPKPRAGEQEQCPEEQKGRVGDRAAEKEAQPAEAEYLSSRCVLFTYFQGDIGDVVDEHFSRALSQASGLPGNSHSNQNPAGSLQRAGGILSSGQCADFPSSLWSSGYPSQSSPCLPSVHPVFHSVEHRAWAGHGLPAPPPPSDCWPYSLGAQGNPGYTRVHEDYPHVLPRHVPPMVHHAFGSALDPQLPGACPPCSPGTHGDVSKTETGTVSTHTWHISHQGSVENAYELSE</sequence>
<dbReference type="GO" id="GO:0006355">
    <property type="term" value="P:regulation of DNA-templated transcription"/>
    <property type="evidence" value="ECO:0007669"/>
    <property type="project" value="InterPro"/>
</dbReference>
<evidence type="ECO:0000256" key="3">
    <source>
        <dbReference type="ARBA" id="ARBA00023163"/>
    </source>
</evidence>
<gene>
    <name evidence="7" type="ORF">COCON_G00050800</name>
</gene>
<evidence type="ECO:0000256" key="6">
    <source>
        <dbReference type="SAM" id="MobiDB-lite"/>
    </source>
</evidence>
<evidence type="ECO:0000256" key="1">
    <source>
        <dbReference type="ARBA" id="ARBA00004123"/>
    </source>
</evidence>
<name>A0A9Q1DVF1_CONCO</name>
<evidence type="ECO:0000256" key="4">
    <source>
        <dbReference type="ARBA" id="ARBA00023242"/>
    </source>
</evidence>
<keyword evidence="8" id="KW-1185">Reference proteome</keyword>
<dbReference type="GO" id="GO:0005634">
    <property type="term" value="C:nucleus"/>
    <property type="evidence" value="ECO:0007669"/>
    <property type="project" value="UniProtKB-SubCell"/>
</dbReference>
<dbReference type="EMBL" id="JAFJMO010000003">
    <property type="protein sequence ID" value="KAJ8282561.1"/>
    <property type="molecule type" value="Genomic_DNA"/>
</dbReference>
<dbReference type="PANTHER" id="PTHR15950:SF16">
    <property type="entry name" value="TRANSCRIPTION COFACTOR VESTIGIAL-LIKE PROTEIN 3"/>
    <property type="match status" value="1"/>
</dbReference>
<evidence type="ECO:0000313" key="8">
    <source>
        <dbReference type="Proteomes" id="UP001152803"/>
    </source>
</evidence>
<proteinExistence type="inferred from homology"/>
<dbReference type="AlphaFoldDB" id="A0A9Q1DVF1"/>
<keyword evidence="3" id="KW-0804">Transcription</keyword>
<accession>A0A9Q1DVF1</accession>
<feature type="region of interest" description="Disordered" evidence="6">
    <location>
        <begin position="49"/>
        <end position="89"/>
    </location>
</feature>
<feature type="region of interest" description="Disordered" evidence="6">
    <location>
        <begin position="124"/>
        <end position="145"/>
    </location>
</feature>
<feature type="compositionally biased region" description="Polar residues" evidence="6">
    <location>
        <begin position="124"/>
        <end position="139"/>
    </location>
</feature>
<dbReference type="Proteomes" id="UP001152803">
    <property type="component" value="Unassembled WGS sequence"/>
</dbReference>